<dbReference type="EMBL" id="MU865918">
    <property type="protein sequence ID" value="KAK4453960.1"/>
    <property type="molecule type" value="Genomic_DNA"/>
</dbReference>
<accession>A0AAV9H1S2</accession>
<name>A0AAV9H1S2_9PEZI</name>
<organism evidence="1 2">
    <name type="scientific">Podospora aff. communis PSN243</name>
    <dbReference type="NCBI Taxonomy" id="3040156"/>
    <lineage>
        <taxon>Eukaryota</taxon>
        <taxon>Fungi</taxon>
        <taxon>Dikarya</taxon>
        <taxon>Ascomycota</taxon>
        <taxon>Pezizomycotina</taxon>
        <taxon>Sordariomycetes</taxon>
        <taxon>Sordariomycetidae</taxon>
        <taxon>Sordariales</taxon>
        <taxon>Podosporaceae</taxon>
        <taxon>Podospora</taxon>
    </lineage>
</organism>
<evidence type="ECO:0000313" key="2">
    <source>
        <dbReference type="Proteomes" id="UP001321760"/>
    </source>
</evidence>
<gene>
    <name evidence="1" type="ORF">QBC34DRAFT_375770</name>
</gene>
<dbReference type="AlphaFoldDB" id="A0AAV9H1S2"/>
<reference evidence="1" key="1">
    <citation type="journal article" date="2023" name="Mol. Phylogenet. Evol.">
        <title>Genome-scale phylogeny and comparative genomics of the fungal order Sordariales.</title>
        <authorList>
            <person name="Hensen N."/>
            <person name="Bonometti L."/>
            <person name="Westerberg I."/>
            <person name="Brannstrom I.O."/>
            <person name="Guillou S."/>
            <person name="Cros-Aarteil S."/>
            <person name="Calhoun S."/>
            <person name="Haridas S."/>
            <person name="Kuo A."/>
            <person name="Mondo S."/>
            <person name="Pangilinan J."/>
            <person name="Riley R."/>
            <person name="LaButti K."/>
            <person name="Andreopoulos B."/>
            <person name="Lipzen A."/>
            <person name="Chen C."/>
            <person name="Yan M."/>
            <person name="Daum C."/>
            <person name="Ng V."/>
            <person name="Clum A."/>
            <person name="Steindorff A."/>
            <person name="Ohm R.A."/>
            <person name="Martin F."/>
            <person name="Silar P."/>
            <person name="Natvig D.O."/>
            <person name="Lalanne C."/>
            <person name="Gautier V."/>
            <person name="Ament-Velasquez S.L."/>
            <person name="Kruys A."/>
            <person name="Hutchinson M.I."/>
            <person name="Powell A.J."/>
            <person name="Barry K."/>
            <person name="Miller A.N."/>
            <person name="Grigoriev I.V."/>
            <person name="Debuchy R."/>
            <person name="Gladieux P."/>
            <person name="Hiltunen Thoren M."/>
            <person name="Johannesson H."/>
        </authorList>
    </citation>
    <scope>NUCLEOTIDE SEQUENCE</scope>
    <source>
        <strain evidence="1">PSN243</strain>
    </source>
</reference>
<sequence length="458" mass="51821">MKQTENLVLGFTVWYYADPSKQDEHAKALARFLSSRLSTKLARTWTVSPAKKTLPVAYNAGKNTAFTPLELIFSSSRTRSYLSTRLVVEAKDEADAFDALFAAVSEILKHKKLKGAIKSAKATVVCWSLHKRDDPYAAKLSRWVLPVPEKPIFFPAERIEQVLYNLVSIQQKRKDLDHAYCGGGAVLECVESQLYKQKVAYDNLSAYLTELGSLERDPAWAPPARMKTVIEQNIAALETIDMALTTVVSFFEEYVGRAAPVKGKWKIVQKIKRFIEGPYAAVAVKDKQVEELKKKARKELSSLQRTSPILAAHIRLRDSKSKDELQRVCNAAAKGPEQTEMAFKLAIVPGNLYNLQSQEAHLKRVRAAYDETYNKLISEVEALSKVVGSEYAKKGDKLFNIRGKLGRFGRKKNPKRRCSFEARESDEKTQSKNCCHGYCYDESDSESWCEKEEPKWMV</sequence>
<proteinExistence type="predicted"/>
<dbReference type="Proteomes" id="UP001321760">
    <property type="component" value="Unassembled WGS sequence"/>
</dbReference>
<keyword evidence="2" id="KW-1185">Reference proteome</keyword>
<comment type="caution">
    <text evidence="1">The sequence shown here is derived from an EMBL/GenBank/DDBJ whole genome shotgun (WGS) entry which is preliminary data.</text>
</comment>
<reference evidence="1" key="2">
    <citation type="submission" date="2023-05" db="EMBL/GenBank/DDBJ databases">
        <authorList>
            <consortium name="Lawrence Berkeley National Laboratory"/>
            <person name="Steindorff A."/>
            <person name="Hensen N."/>
            <person name="Bonometti L."/>
            <person name="Westerberg I."/>
            <person name="Brannstrom I.O."/>
            <person name="Guillou S."/>
            <person name="Cros-Aarteil S."/>
            <person name="Calhoun S."/>
            <person name="Haridas S."/>
            <person name="Kuo A."/>
            <person name="Mondo S."/>
            <person name="Pangilinan J."/>
            <person name="Riley R."/>
            <person name="Labutti K."/>
            <person name="Andreopoulos B."/>
            <person name="Lipzen A."/>
            <person name="Chen C."/>
            <person name="Yanf M."/>
            <person name="Daum C."/>
            <person name="Ng V."/>
            <person name="Clum A."/>
            <person name="Ohm R."/>
            <person name="Martin F."/>
            <person name="Silar P."/>
            <person name="Natvig D."/>
            <person name="Lalanne C."/>
            <person name="Gautier V."/>
            <person name="Ament-Velasquez S.L."/>
            <person name="Kruys A."/>
            <person name="Hutchinson M.I."/>
            <person name="Powell A.J."/>
            <person name="Barry K."/>
            <person name="Miller A.N."/>
            <person name="Grigoriev I.V."/>
            <person name="Debuchy R."/>
            <person name="Gladieux P."/>
            <person name="Thoren M.H."/>
            <person name="Johannesson H."/>
        </authorList>
    </citation>
    <scope>NUCLEOTIDE SEQUENCE</scope>
    <source>
        <strain evidence="1">PSN243</strain>
    </source>
</reference>
<protein>
    <submittedName>
        <fullName evidence="1">Uncharacterized protein</fullName>
    </submittedName>
</protein>
<evidence type="ECO:0000313" key="1">
    <source>
        <dbReference type="EMBL" id="KAK4453960.1"/>
    </source>
</evidence>